<keyword evidence="2" id="KW-1185">Reference proteome</keyword>
<dbReference type="EMBL" id="CAIIXF020000007">
    <property type="protein sequence ID" value="CAH1789001.1"/>
    <property type="molecule type" value="Genomic_DNA"/>
</dbReference>
<dbReference type="PRINTS" id="PR00625">
    <property type="entry name" value="JDOMAIN"/>
</dbReference>
<sequence>MRHLESSNSFCGVRQCDLELGLFKIFFYILKSYASLDGNGCSKEYYAVMGVPHGCSLEELKEAYIKLAKRLHPDSRNKDADGAQFAIVENAYRRLQEHIQSEASGENKATEEEGEVIQIKHTVPQHRQYLGYEGVGFGTPTQREKQYQQYKVARAQDTVTDRRIEKHAGQYETAVIVKDKKRSQTHRVKGSINSVVNDLILDAMNRGDFDNLPGAGKPLKHTTYNIGVDSTTHNLNKILVNNGFAPEWVMLQKDIKSEHKKGRKQLCRKRLFLGGLPFTSSQEKLWKGYTDDFRQTIADVNKLIDKFNMIVPSMQWQMFHYKTEPFIKQTLDADLEALAQELGEKIAKFSGNQQECRNFDPGMSGGPGDENAVFKEFYNEIKSWFLNLKTEKKDG</sequence>
<reference evidence="1" key="1">
    <citation type="submission" date="2022-03" db="EMBL/GenBank/DDBJ databases">
        <authorList>
            <person name="Martin C."/>
        </authorList>
    </citation>
    <scope>NUCLEOTIDE SEQUENCE</scope>
</reference>
<dbReference type="InterPro" id="IPR052573">
    <property type="entry name" value="DnaJ_C_subfamily_28"/>
</dbReference>
<dbReference type="InterPro" id="IPR036869">
    <property type="entry name" value="J_dom_sf"/>
</dbReference>
<organism evidence="1 2">
    <name type="scientific">Owenia fusiformis</name>
    <name type="common">Polychaete worm</name>
    <dbReference type="NCBI Taxonomy" id="6347"/>
    <lineage>
        <taxon>Eukaryota</taxon>
        <taxon>Metazoa</taxon>
        <taxon>Spiralia</taxon>
        <taxon>Lophotrochozoa</taxon>
        <taxon>Annelida</taxon>
        <taxon>Polychaeta</taxon>
        <taxon>Sedentaria</taxon>
        <taxon>Canalipalpata</taxon>
        <taxon>Sabellida</taxon>
        <taxon>Oweniida</taxon>
        <taxon>Oweniidae</taxon>
        <taxon>Owenia</taxon>
    </lineage>
</organism>
<comment type="caution">
    <text evidence="1">The sequence shown here is derived from an EMBL/GenBank/DDBJ whole genome shotgun (WGS) entry which is preliminary data.</text>
</comment>
<dbReference type="Pfam" id="PF09350">
    <property type="entry name" value="DJC28_CD"/>
    <property type="match status" value="1"/>
</dbReference>
<dbReference type="SMART" id="SM00271">
    <property type="entry name" value="DnaJ"/>
    <property type="match status" value="1"/>
</dbReference>
<name>A0A8J1Y2Z7_OWEFU</name>
<protein>
    <submittedName>
        <fullName evidence="1">Uncharacterized protein</fullName>
    </submittedName>
</protein>
<accession>A0A8J1Y2Z7</accession>
<evidence type="ECO:0000313" key="2">
    <source>
        <dbReference type="Proteomes" id="UP000749559"/>
    </source>
</evidence>
<dbReference type="InterPro" id="IPR018961">
    <property type="entry name" value="DnaJ_homolog_subfam-C_membr-28"/>
</dbReference>
<dbReference type="PANTHER" id="PTHR39158:SF1">
    <property type="entry name" value="DNAJ HOMOLOG SUBFAMILY C MEMBER 28"/>
    <property type="match status" value="1"/>
</dbReference>
<evidence type="ECO:0000313" key="1">
    <source>
        <dbReference type="EMBL" id="CAH1789001.1"/>
    </source>
</evidence>
<dbReference type="SUPFAM" id="SSF46565">
    <property type="entry name" value="Chaperone J-domain"/>
    <property type="match status" value="1"/>
</dbReference>
<dbReference type="Proteomes" id="UP000749559">
    <property type="component" value="Unassembled WGS sequence"/>
</dbReference>
<dbReference type="InterPro" id="IPR001623">
    <property type="entry name" value="DnaJ_domain"/>
</dbReference>
<dbReference type="PROSITE" id="PS50076">
    <property type="entry name" value="DNAJ_2"/>
    <property type="match status" value="1"/>
</dbReference>
<dbReference type="CDD" id="cd06257">
    <property type="entry name" value="DnaJ"/>
    <property type="match status" value="1"/>
</dbReference>
<gene>
    <name evidence="1" type="ORF">OFUS_LOCUS14437</name>
</gene>
<dbReference type="OrthoDB" id="1922282at2759"/>
<dbReference type="PANTHER" id="PTHR39158">
    <property type="entry name" value="OS08G0560600 PROTEIN"/>
    <property type="match status" value="1"/>
</dbReference>
<dbReference type="Pfam" id="PF00226">
    <property type="entry name" value="DnaJ"/>
    <property type="match status" value="1"/>
</dbReference>
<dbReference type="AlphaFoldDB" id="A0A8J1Y2Z7"/>
<proteinExistence type="predicted"/>
<dbReference type="Gene3D" id="1.10.287.110">
    <property type="entry name" value="DnaJ domain"/>
    <property type="match status" value="1"/>
</dbReference>